<keyword evidence="4 6" id="KW-0067">ATP-binding</keyword>
<name>A0A927CK63_9BACL</name>
<reference evidence="6" key="1">
    <citation type="submission" date="2020-09" db="EMBL/GenBank/DDBJ databases">
        <title>A novel bacterium of genus Paenibacillus, isolated from South China Sea.</title>
        <authorList>
            <person name="Huang H."/>
            <person name="Mo K."/>
            <person name="Hu Y."/>
        </authorList>
    </citation>
    <scope>NUCLEOTIDE SEQUENCE</scope>
    <source>
        <strain evidence="6">IB182493</strain>
    </source>
</reference>
<comment type="similarity">
    <text evidence="1">Belongs to the ABC transporter superfamily.</text>
</comment>
<keyword evidence="7" id="KW-1185">Reference proteome</keyword>
<keyword evidence="3" id="KW-0547">Nucleotide-binding</keyword>
<dbReference type="SMART" id="SM00382">
    <property type="entry name" value="AAA"/>
    <property type="match status" value="1"/>
</dbReference>
<dbReference type="EMBL" id="JACXIY010000001">
    <property type="protein sequence ID" value="MBD2867175.1"/>
    <property type="molecule type" value="Genomic_DNA"/>
</dbReference>
<dbReference type="InterPro" id="IPR017871">
    <property type="entry name" value="ABC_transporter-like_CS"/>
</dbReference>
<protein>
    <submittedName>
        <fullName evidence="6">ABC transporter ATP-binding protein</fullName>
    </submittedName>
</protein>
<accession>A0A927CK63</accession>
<evidence type="ECO:0000256" key="3">
    <source>
        <dbReference type="ARBA" id="ARBA00022741"/>
    </source>
</evidence>
<dbReference type="AlphaFoldDB" id="A0A927CK63"/>
<dbReference type="InterPro" id="IPR003593">
    <property type="entry name" value="AAA+_ATPase"/>
</dbReference>
<dbReference type="PROSITE" id="PS50893">
    <property type="entry name" value="ABC_TRANSPORTER_2"/>
    <property type="match status" value="1"/>
</dbReference>
<proteinExistence type="inferred from homology"/>
<evidence type="ECO:0000256" key="2">
    <source>
        <dbReference type="ARBA" id="ARBA00022448"/>
    </source>
</evidence>
<gene>
    <name evidence="6" type="ORF">IDH41_01200</name>
</gene>
<feature type="domain" description="ABC transporter" evidence="5">
    <location>
        <begin position="7"/>
        <end position="235"/>
    </location>
</feature>
<evidence type="ECO:0000313" key="7">
    <source>
        <dbReference type="Proteomes" id="UP000632125"/>
    </source>
</evidence>
<organism evidence="6 7">
    <name type="scientific">Paenibacillus arenilitoris</name>
    <dbReference type="NCBI Taxonomy" id="2772299"/>
    <lineage>
        <taxon>Bacteria</taxon>
        <taxon>Bacillati</taxon>
        <taxon>Bacillota</taxon>
        <taxon>Bacilli</taxon>
        <taxon>Bacillales</taxon>
        <taxon>Paenibacillaceae</taxon>
        <taxon>Paenibacillus</taxon>
    </lineage>
</organism>
<sequence>MERERVLEVKDAAKRFRNGRGIKGVSLELSRGDVYGLFGPNGAGKTTLLKLITGLIRPDRGTVHLFGKPAATRFEEAMSRVGCVIESADAYEFMSAYDNLKLAARFYPGIAAGRIDQALEEVGLAPYKKEKAGGFSLGMKQRLALAAALLPGPELVILDEPTNGLDIEGMVDIRRTIERLAREQGIAFIISSHMIGDMEKLVNRFGILQGGELIRQERLQDLLPEGTTLEQYYMAQIQSKKEADAYA</sequence>
<dbReference type="InterPro" id="IPR003439">
    <property type="entry name" value="ABC_transporter-like_ATP-bd"/>
</dbReference>
<dbReference type="Proteomes" id="UP000632125">
    <property type="component" value="Unassembled WGS sequence"/>
</dbReference>
<comment type="caution">
    <text evidence="6">The sequence shown here is derived from an EMBL/GenBank/DDBJ whole genome shotgun (WGS) entry which is preliminary data.</text>
</comment>
<dbReference type="InterPro" id="IPR027417">
    <property type="entry name" value="P-loop_NTPase"/>
</dbReference>
<keyword evidence="2" id="KW-0813">Transport</keyword>
<dbReference type="PANTHER" id="PTHR43335:SF4">
    <property type="entry name" value="ABC TRANSPORTER, ATP-BINDING PROTEIN"/>
    <property type="match status" value="1"/>
</dbReference>
<evidence type="ECO:0000259" key="5">
    <source>
        <dbReference type="PROSITE" id="PS50893"/>
    </source>
</evidence>
<dbReference type="GO" id="GO:0005524">
    <property type="term" value="F:ATP binding"/>
    <property type="evidence" value="ECO:0007669"/>
    <property type="project" value="UniProtKB-KW"/>
</dbReference>
<evidence type="ECO:0000313" key="6">
    <source>
        <dbReference type="EMBL" id="MBD2867175.1"/>
    </source>
</evidence>
<dbReference type="RefSeq" id="WP_190857504.1">
    <property type="nucleotide sequence ID" value="NZ_JACXIY010000001.1"/>
</dbReference>
<evidence type="ECO:0000256" key="1">
    <source>
        <dbReference type="ARBA" id="ARBA00005417"/>
    </source>
</evidence>
<dbReference type="GO" id="GO:0016887">
    <property type="term" value="F:ATP hydrolysis activity"/>
    <property type="evidence" value="ECO:0007669"/>
    <property type="project" value="InterPro"/>
</dbReference>
<dbReference type="SUPFAM" id="SSF52540">
    <property type="entry name" value="P-loop containing nucleoside triphosphate hydrolases"/>
    <property type="match status" value="1"/>
</dbReference>
<dbReference type="PROSITE" id="PS00211">
    <property type="entry name" value="ABC_TRANSPORTER_1"/>
    <property type="match status" value="1"/>
</dbReference>
<dbReference type="PANTHER" id="PTHR43335">
    <property type="entry name" value="ABC TRANSPORTER, ATP-BINDING PROTEIN"/>
    <property type="match status" value="1"/>
</dbReference>
<dbReference type="Pfam" id="PF00005">
    <property type="entry name" value="ABC_tran"/>
    <property type="match status" value="1"/>
</dbReference>
<dbReference type="Gene3D" id="3.40.50.300">
    <property type="entry name" value="P-loop containing nucleotide triphosphate hydrolases"/>
    <property type="match status" value="1"/>
</dbReference>
<evidence type="ECO:0000256" key="4">
    <source>
        <dbReference type="ARBA" id="ARBA00022840"/>
    </source>
</evidence>